<name>A0ABS3RDC3_9ACTN</name>
<dbReference type="EMBL" id="JAGEOK010000037">
    <property type="protein sequence ID" value="MBO2443872.1"/>
    <property type="molecule type" value="Genomic_DNA"/>
</dbReference>
<reference evidence="3 4" key="1">
    <citation type="submission" date="2021-03" db="EMBL/GenBank/DDBJ databases">
        <authorList>
            <person name="Kanchanasin P."/>
            <person name="Saeng-In P."/>
            <person name="Phongsopitanun W."/>
            <person name="Yuki M."/>
            <person name="Kudo T."/>
            <person name="Ohkuma M."/>
            <person name="Tanasupawat S."/>
        </authorList>
    </citation>
    <scope>NUCLEOTIDE SEQUENCE [LARGE SCALE GENOMIC DNA]</scope>
    <source>
        <strain evidence="3 4">L46</strain>
    </source>
</reference>
<accession>A0ABS3RDC3</accession>
<keyword evidence="2" id="KW-1133">Transmembrane helix</keyword>
<organism evidence="3 4">
    <name type="scientific">Actinomadura nitritigenes</name>
    <dbReference type="NCBI Taxonomy" id="134602"/>
    <lineage>
        <taxon>Bacteria</taxon>
        <taxon>Bacillati</taxon>
        <taxon>Actinomycetota</taxon>
        <taxon>Actinomycetes</taxon>
        <taxon>Streptosporangiales</taxon>
        <taxon>Thermomonosporaceae</taxon>
        <taxon>Actinomadura</taxon>
    </lineage>
</organism>
<keyword evidence="2" id="KW-0812">Transmembrane</keyword>
<evidence type="ECO:0000256" key="1">
    <source>
        <dbReference type="SAM" id="MobiDB-lite"/>
    </source>
</evidence>
<evidence type="ECO:0008006" key="5">
    <source>
        <dbReference type="Google" id="ProtNLM"/>
    </source>
</evidence>
<evidence type="ECO:0000256" key="2">
    <source>
        <dbReference type="SAM" id="Phobius"/>
    </source>
</evidence>
<protein>
    <recommendedName>
        <fullName evidence="5">MFS transporter</fullName>
    </recommendedName>
</protein>
<dbReference type="Proteomes" id="UP000666915">
    <property type="component" value="Unassembled WGS sequence"/>
</dbReference>
<evidence type="ECO:0000313" key="3">
    <source>
        <dbReference type="EMBL" id="MBO2443872.1"/>
    </source>
</evidence>
<feature type="region of interest" description="Disordered" evidence="1">
    <location>
        <begin position="64"/>
        <end position="101"/>
    </location>
</feature>
<keyword evidence="4" id="KW-1185">Reference proteome</keyword>
<proteinExistence type="predicted"/>
<keyword evidence="2" id="KW-0472">Membrane</keyword>
<dbReference type="RefSeq" id="WP_208272185.1">
    <property type="nucleotide sequence ID" value="NZ_BAAAGM010000071.1"/>
</dbReference>
<feature type="compositionally biased region" description="Low complexity" evidence="1">
    <location>
        <begin position="90"/>
        <end position="101"/>
    </location>
</feature>
<gene>
    <name evidence="3" type="ORF">J4557_40765</name>
</gene>
<feature type="transmembrane region" description="Helical" evidence="2">
    <location>
        <begin position="36"/>
        <end position="56"/>
    </location>
</feature>
<dbReference type="InterPro" id="IPR036259">
    <property type="entry name" value="MFS_trans_sf"/>
</dbReference>
<comment type="caution">
    <text evidence="3">The sequence shown here is derived from an EMBL/GenBank/DDBJ whole genome shotgun (WGS) entry which is preliminary data.</text>
</comment>
<evidence type="ECO:0000313" key="4">
    <source>
        <dbReference type="Proteomes" id="UP000666915"/>
    </source>
</evidence>
<sequence length="101" mass="10901">MCHPAIEHLPPAARDTAPLAPWLAQILTPSMRRNTLLTWAGFFLVMFGFYFVTSWTSKLLVESGMSSAPSCPPPSPDGSWTPTGRPAGCSPSSPLSWPWAA</sequence>
<dbReference type="SUPFAM" id="SSF103473">
    <property type="entry name" value="MFS general substrate transporter"/>
    <property type="match status" value="1"/>
</dbReference>